<evidence type="ECO:0000313" key="2">
    <source>
        <dbReference type="EMBL" id="MED6138035.1"/>
    </source>
</evidence>
<organism evidence="2 3">
    <name type="scientific">Stylosanthes scabra</name>
    <dbReference type="NCBI Taxonomy" id="79078"/>
    <lineage>
        <taxon>Eukaryota</taxon>
        <taxon>Viridiplantae</taxon>
        <taxon>Streptophyta</taxon>
        <taxon>Embryophyta</taxon>
        <taxon>Tracheophyta</taxon>
        <taxon>Spermatophyta</taxon>
        <taxon>Magnoliopsida</taxon>
        <taxon>eudicotyledons</taxon>
        <taxon>Gunneridae</taxon>
        <taxon>Pentapetalae</taxon>
        <taxon>rosids</taxon>
        <taxon>fabids</taxon>
        <taxon>Fabales</taxon>
        <taxon>Fabaceae</taxon>
        <taxon>Papilionoideae</taxon>
        <taxon>50 kb inversion clade</taxon>
        <taxon>dalbergioids sensu lato</taxon>
        <taxon>Dalbergieae</taxon>
        <taxon>Pterocarpus clade</taxon>
        <taxon>Stylosanthes</taxon>
    </lineage>
</organism>
<dbReference type="EMBL" id="JASCZI010061212">
    <property type="protein sequence ID" value="MED6138035.1"/>
    <property type="molecule type" value="Genomic_DNA"/>
</dbReference>
<reference evidence="2 3" key="1">
    <citation type="journal article" date="2023" name="Plants (Basel)">
        <title>Bridging the Gap: Combining Genomics and Transcriptomics Approaches to Understand Stylosanthes scabra, an Orphan Legume from the Brazilian Caatinga.</title>
        <authorList>
            <person name="Ferreira-Neto J.R.C."/>
            <person name="da Silva M.D."/>
            <person name="Binneck E."/>
            <person name="de Melo N.F."/>
            <person name="da Silva R.H."/>
            <person name="de Melo A.L.T.M."/>
            <person name="Pandolfi V."/>
            <person name="Bustamante F.O."/>
            <person name="Brasileiro-Vidal A.C."/>
            <person name="Benko-Iseppon A.M."/>
        </authorList>
    </citation>
    <scope>NUCLEOTIDE SEQUENCE [LARGE SCALE GENOMIC DNA]</scope>
    <source>
        <tissue evidence="2">Leaves</tissue>
    </source>
</reference>
<feature type="compositionally biased region" description="Polar residues" evidence="1">
    <location>
        <begin position="120"/>
        <end position="130"/>
    </location>
</feature>
<name>A0ABU6SPU6_9FABA</name>
<sequence>MLRHQLKTTRGARTRHSDIRPFCPLRDKASLAPSTSVENCHPPERCPYHRNQDEVDNTYIEDKDYVLDADELAPFDDHIDNIFANHDAAQQNKGKKHKDTDWWDVEEAIQEIEGRDQSSEELSQNDSLAQQGDKLPPNIAAKMNSLGSGPSSVDSRDLQGQP</sequence>
<accession>A0ABU6SPU6</accession>
<feature type="compositionally biased region" description="Polar residues" evidence="1">
    <location>
        <begin position="145"/>
        <end position="162"/>
    </location>
</feature>
<feature type="region of interest" description="Disordered" evidence="1">
    <location>
        <begin position="113"/>
        <end position="162"/>
    </location>
</feature>
<protein>
    <submittedName>
        <fullName evidence="2">Uncharacterized protein</fullName>
    </submittedName>
</protein>
<dbReference type="Proteomes" id="UP001341840">
    <property type="component" value="Unassembled WGS sequence"/>
</dbReference>
<evidence type="ECO:0000256" key="1">
    <source>
        <dbReference type="SAM" id="MobiDB-lite"/>
    </source>
</evidence>
<comment type="caution">
    <text evidence="2">The sequence shown here is derived from an EMBL/GenBank/DDBJ whole genome shotgun (WGS) entry which is preliminary data.</text>
</comment>
<gene>
    <name evidence="2" type="ORF">PIB30_070567</name>
</gene>
<evidence type="ECO:0000313" key="3">
    <source>
        <dbReference type="Proteomes" id="UP001341840"/>
    </source>
</evidence>
<proteinExistence type="predicted"/>
<keyword evidence="3" id="KW-1185">Reference proteome</keyword>